<feature type="transmembrane region" description="Helical" evidence="1">
    <location>
        <begin position="36"/>
        <end position="58"/>
    </location>
</feature>
<keyword evidence="3" id="KW-1185">Reference proteome</keyword>
<organism evidence="2 3">
    <name type="scientific">Vitis vinifera</name>
    <name type="common">Grape</name>
    <dbReference type="NCBI Taxonomy" id="29760"/>
    <lineage>
        <taxon>Eukaryota</taxon>
        <taxon>Viridiplantae</taxon>
        <taxon>Streptophyta</taxon>
        <taxon>Embryophyta</taxon>
        <taxon>Tracheophyta</taxon>
        <taxon>Spermatophyta</taxon>
        <taxon>Magnoliopsida</taxon>
        <taxon>eudicotyledons</taxon>
        <taxon>Gunneridae</taxon>
        <taxon>Pentapetalae</taxon>
        <taxon>rosids</taxon>
        <taxon>Vitales</taxon>
        <taxon>Vitaceae</taxon>
        <taxon>Viteae</taxon>
        <taxon>Vitis</taxon>
    </lineage>
</organism>
<keyword evidence="1" id="KW-0812">Transmembrane</keyword>
<evidence type="ECO:0000313" key="3">
    <source>
        <dbReference type="Proteomes" id="UP001227230"/>
    </source>
</evidence>
<evidence type="ECO:0000313" key="2">
    <source>
        <dbReference type="EMBL" id="WJZ80946.1"/>
    </source>
</evidence>
<keyword evidence="1" id="KW-0472">Membrane</keyword>
<name>A0ABY9BDR9_VITVI</name>
<keyword evidence="1" id="KW-1133">Transmembrane helix</keyword>
<dbReference type="Proteomes" id="UP001227230">
    <property type="component" value="Chromosome 1"/>
</dbReference>
<dbReference type="EMBL" id="CP126648">
    <property type="protein sequence ID" value="WJZ80946.1"/>
    <property type="molecule type" value="Genomic_DNA"/>
</dbReference>
<evidence type="ECO:0000256" key="1">
    <source>
        <dbReference type="SAM" id="Phobius"/>
    </source>
</evidence>
<reference evidence="2 3" key="1">
    <citation type="journal article" date="2023" name="Hortic Res">
        <title>The complete reference genome for grapevine (Vitis vinifera L.) genetics and breeding.</title>
        <authorList>
            <person name="Shi X."/>
            <person name="Cao S."/>
            <person name="Wang X."/>
            <person name="Huang S."/>
            <person name="Wang Y."/>
            <person name="Liu Z."/>
            <person name="Liu W."/>
            <person name="Leng X."/>
            <person name="Peng Y."/>
            <person name="Wang N."/>
            <person name="Wang Y."/>
            <person name="Ma Z."/>
            <person name="Xu X."/>
            <person name="Zhang F."/>
            <person name="Xue H."/>
            <person name="Zhong H."/>
            <person name="Wang Y."/>
            <person name="Zhang K."/>
            <person name="Velt A."/>
            <person name="Avia K."/>
            <person name="Holtgrawe D."/>
            <person name="Grimplet J."/>
            <person name="Matus J.T."/>
            <person name="Ware D."/>
            <person name="Wu X."/>
            <person name="Wang H."/>
            <person name="Liu C."/>
            <person name="Fang Y."/>
            <person name="Rustenholz C."/>
            <person name="Cheng Z."/>
            <person name="Xiao H."/>
            <person name="Zhou Y."/>
        </authorList>
    </citation>
    <scope>NUCLEOTIDE SEQUENCE [LARGE SCALE GENOMIC DNA]</scope>
    <source>
        <strain evidence="3">cv. Pinot noir / PN40024</strain>
        <tissue evidence="2">Leaf</tissue>
    </source>
</reference>
<evidence type="ECO:0008006" key="4">
    <source>
        <dbReference type="Google" id="ProtNLM"/>
    </source>
</evidence>
<proteinExistence type="predicted"/>
<gene>
    <name evidence="2" type="ORF">VitviT2T_000813</name>
</gene>
<feature type="transmembrane region" description="Helical" evidence="1">
    <location>
        <begin position="12"/>
        <end position="30"/>
    </location>
</feature>
<sequence length="110" mass="11920">MCQLVLLPKPHGFLLVVGIIEGILVGRSHMVAIVDLFSSLLGLVPACFYTLLPLYCVIHLSNEQCQALSSPDCESCDPRDAKFLMVSLELLVSESTPSALPLHCGELILI</sequence>
<protein>
    <recommendedName>
        <fullName evidence="4">Amino acid transporter transmembrane domain-containing protein</fullName>
    </recommendedName>
</protein>
<accession>A0ABY9BDR9</accession>